<dbReference type="EMBL" id="BARV01037937">
    <property type="protein sequence ID" value="GAI55834.1"/>
    <property type="molecule type" value="Genomic_DNA"/>
</dbReference>
<accession>X1RJU1</accession>
<evidence type="ECO:0000313" key="1">
    <source>
        <dbReference type="EMBL" id="GAI55834.1"/>
    </source>
</evidence>
<comment type="caution">
    <text evidence="1">The sequence shown here is derived from an EMBL/GenBank/DDBJ whole genome shotgun (WGS) entry which is preliminary data.</text>
</comment>
<reference evidence="1" key="1">
    <citation type="journal article" date="2014" name="Front. Microbiol.">
        <title>High frequency of phylogenetically diverse reductive dehalogenase-homologous genes in deep subseafloor sedimentary metagenomes.</title>
        <authorList>
            <person name="Kawai M."/>
            <person name="Futagami T."/>
            <person name="Toyoda A."/>
            <person name="Takaki Y."/>
            <person name="Nishi S."/>
            <person name="Hori S."/>
            <person name="Arai W."/>
            <person name="Tsubouchi T."/>
            <person name="Morono Y."/>
            <person name="Uchiyama I."/>
            <person name="Ito T."/>
            <person name="Fujiyama A."/>
            <person name="Inagaki F."/>
            <person name="Takami H."/>
        </authorList>
    </citation>
    <scope>NUCLEOTIDE SEQUENCE</scope>
    <source>
        <strain evidence="1">Expedition CK06-06</strain>
    </source>
</reference>
<feature type="non-terminal residue" evidence="1">
    <location>
        <position position="1"/>
    </location>
</feature>
<gene>
    <name evidence="1" type="ORF">S06H3_58575</name>
</gene>
<protein>
    <recommendedName>
        <fullName evidence="2">ACT domain-containing protein</fullName>
    </recommendedName>
</protein>
<organism evidence="1">
    <name type="scientific">marine sediment metagenome</name>
    <dbReference type="NCBI Taxonomy" id="412755"/>
    <lineage>
        <taxon>unclassified sequences</taxon>
        <taxon>metagenomes</taxon>
        <taxon>ecological metagenomes</taxon>
    </lineage>
</organism>
<proteinExistence type="predicted"/>
<name>X1RJU1_9ZZZZ</name>
<dbReference type="Gene3D" id="3.30.70.260">
    <property type="match status" value="1"/>
</dbReference>
<dbReference type="InterPro" id="IPR045865">
    <property type="entry name" value="ACT-like_dom_sf"/>
</dbReference>
<dbReference type="AlphaFoldDB" id="X1RJU1"/>
<evidence type="ECO:0008006" key="2">
    <source>
        <dbReference type="Google" id="ProtNLM"/>
    </source>
</evidence>
<sequence>GRYIFLIDLEGHHDDPSVSEALQMVREKTSLFKVFGSYPRYGVK</sequence>
<dbReference type="SUPFAM" id="SSF55021">
    <property type="entry name" value="ACT-like"/>
    <property type="match status" value="1"/>
</dbReference>